<organism evidence="1 2">
    <name type="scientific">Paxillus rubicundulus Ve08.2h10</name>
    <dbReference type="NCBI Taxonomy" id="930991"/>
    <lineage>
        <taxon>Eukaryota</taxon>
        <taxon>Fungi</taxon>
        <taxon>Dikarya</taxon>
        <taxon>Basidiomycota</taxon>
        <taxon>Agaricomycotina</taxon>
        <taxon>Agaricomycetes</taxon>
        <taxon>Agaricomycetidae</taxon>
        <taxon>Boletales</taxon>
        <taxon>Paxilineae</taxon>
        <taxon>Paxillaceae</taxon>
        <taxon>Paxillus</taxon>
    </lineage>
</organism>
<sequence length="73" mass="8770">MFGYGRYNAGVLIELLEDHRIDTDDEKKMEETRDELGSIVERMNMFAPQHSRVYKEVWEAFRETIQHDKHILT</sequence>
<evidence type="ECO:0000313" key="2">
    <source>
        <dbReference type="Proteomes" id="UP000054538"/>
    </source>
</evidence>
<reference evidence="2" key="2">
    <citation type="submission" date="2015-01" db="EMBL/GenBank/DDBJ databases">
        <title>Evolutionary Origins and Diversification of the Mycorrhizal Mutualists.</title>
        <authorList>
            <consortium name="DOE Joint Genome Institute"/>
            <consortium name="Mycorrhizal Genomics Consortium"/>
            <person name="Kohler A."/>
            <person name="Kuo A."/>
            <person name="Nagy L.G."/>
            <person name="Floudas D."/>
            <person name="Copeland A."/>
            <person name="Barry K.W."/>
            <person name="Cichocki N."/>
            <person name="Veneault-Fourrey C."/>
            <person name="LaButti K."/>
            <person name="Lindquist E.A."/>
            <person name="Lipzen A."/>
            <person name="Lundell T."/>
            <person name="Morin E."/>
            <person name="Murat C."/>
            <person name="Riley R."/>
            <person name="Ohm R."/>
            <person name="Sun H."/>
            <person name="Tunlid A."/>
            <person name="Henrissat B."/>
            <person name="Grigoriev I.V."/>
            <person name="Hibbett D.S."/>
            <person name="Martin F."/>
        </authorList>
    </citation>
    <scope>NUCLEOTIDE SEQUENCE [LARGE SCALE GENOMIC DNA]</scope>
    <source>
        <strain evidence="2">Ve08.2h10</strain>
    </source>
</reference>
<dbReference type="AlphaFoldDB" id="A0A0D0DZ99"/>
<protein>
    <submittedName>
        <fullName evidence="1">Uncharacterized protein</fullName>
    </submittedName>
</protein>
<gene>
    <name evidence="1" type="ORF">PAXRUDRAFT_826671</name>
</gene>
<name>A0A0D0DZ99_9AGAM</name>
<dbReference type="Proteomes" id="UP000054538">
    <property type="component" value="Unassembled WGS sequence"/>
</dbReference>
<evidence type="ECO:0000313" key="1">
    <source>
        <dbReference type="EMBL" id="KIK95786.1"/>
    </source>
</evidence>
<reference evidence="1 2" key="1">
    <citation type="submission" date="2014-04" db="EMBL/GenBank/DDBJ databases">
        <authorList>
            <consortium name="DOE Joint Genome Institute"/>
            <person name="Kuo A."/>
            <person name="Kohler A."/>
            <person name="Jargeat P."/>
            <person name="Nagy L.G."/>
            <person name="Floudas D."/>
            <person name="Copeland A."/>
            <person name="Barry K.W."/>
            <person name="Cichocki N."/>
            <person name="Veneault-Fourrey C."/>
            <person name="LaButti K."/>
            <person name="Lindquist E.A."/>
            <person name="Lipzen A."/>
            <person name="Lundell T."/>
            <person name="Morin E."/>
            <person name="Murat C."/>
            <person name="Sun H."/>
            <person name="Tunlid A."/>
            <person name="Henrissat B."/>
            <person name="Grigoriev I.V."/>
            <person name="Hibbett D.S."/>
            <person name="Martin F."/>
            <person name="Nordberg H.P."/>
            <person name="Cantor M.N."/>
            <person name="Hua S.X."/>
        </authorList>
    </citation>
    <scope>NUCLEOTIDE SEQUENCE [LARGE SCALE GENOMIC DNA]</scope>
    <source>
        <strain evidence="1 2">Ve08.2h10</strain>
    </source>
</reference>
<dbReference type="Pfam" id="PF23562">
    <property type="entry name" value="AMP-binding_C_3"/>
    <property type="match status" value="1"/>
</dbReference>
<dbReference type="STRING" id="930991.A0A0D0DZ99"/>
<proteinExistence type="predicted"/>
<dbReference type="HOGENOM" id="CLU_2705559_0_0_1"/>
<dbReference type="InParanoid" id="A0A0D0DZ99"/>
<dbReference type="EMBL" id="KN825021">
    <property type="protein sequence ID" value="KIK95786.1"/>
    <property type="molecule type" value="Genomic_DNA"/>
</dbReference>
<accession>A0A0D0DZ99</accession>
<keyword evidence="2" id="KW-1185">Reference proteome</keyword>
<dbReference type="OrthoDB" id="3066860at2759"/>